<dbReference type="EMBL" id="MT142883">
    <property type="protein sequence ID" value="QJA89993.1"/>
    <property type="molecule type" value="Genomic_DNA"/>
</dbReference>
<reference evidence="1" key="1">
    <citation type="submission" date="2020-03" db="EMBL/GenBank/DDBJ databases">
        <title>The deep terrestrial virosphere.</title>
        <authorList>
            <person name="Holmfeldt K."/>
            <person name="Nilsson E."/>
            <person name="Simone D."/>
            <person name="Lopez-Fernandez M."/>
            <person name="Wu X."/>
            <person name="de Brujin I."/>
            <person name="Lundin D."/>
            <person name="Andersson A."/>
            <person name="Bertilsson S."/>
            <person name="Dopson M."/>
        </authorList>
    </citation>
    <scope>NUCLEOTIDE SEQUENCE</scope>
    <source>
        <strain evidence="1">MM415B02463</strain>
    </source>
</reference>
<protein>
    <submittedName>
        <fullName evidence="1">Uncharacterized protein</fullName>
    </submittedName>
</protein>
<accession>A0A6M3L6I1</accession>
<dbReference type="AlphaFoldDB" id="A0A6M3L6I1"/>
<gene>
    <name evidence="1" type="ORF">MM415B02463_0007</name>
</gene>
<name>A0A6M3L6I1_9ZZZZ</name>
<evidence type="ECO:0000313" key="1">
    <source>
        <dbReference type="EMBL" id="QJA89993.1"/>
    </source>
</evidence>
<proteinExistence type="predicted"/>
<sequence>MSNQQTPPIKPYRYEIFKEVDNDTIREFSELNHAHPKVLGFLSKTLSKGAEYCLNKVINPNQMVASEKEQGKNLSYYQGYYAANSYMIGVIENAKHEHTHRLAYRAASERPGDQEG</sequence>
<organism evidence="1">
    <name type="scientific">viral metagenome</name>
    <dbReference type="NCBI Taxonomy" id="1070528"/>
    <lineage>
        <taxon>unclassified sequences</taxon>
        <taxon>metagenomes</taxon>
        <taxon>organismal metagenomes</taxon>
    </lineage>
</organism>